<comment type="catalytic activity">
    <reaction evidence="2">
        <text>IMP + diphosphate = hypoxanthine + 5-phospho-alpha-D-ribose 1-diphosphate</text>
        <dbReference type="Rhea" id="RHEA:17973"/>
        <dbReference type="ChEBI" id="CHEBI:17368"/>
        <dbReference type="ChEBI" id="CHEBI:33019"/>
        <dbReference type="ChEBI" id="CHEBI:58017"/>
        <dbReference type="ChEBI" id="CHEBI:58053"/>
        <dbReference type="EC" id="2.4.2.8"/>
    </reaction>
    <physiologicalReaction direction="right-to-left" evidence="2">
        <dbReference type="Rhea" id="RHEA:17975"/>
    </physiologicalReaction>
</comment>
<evidence type="ECO:0000256" key="1">
    <source>
        <dbReference type="ARBA" id="ARBA00048811"/>
    </source>
</evidence>
<sequence>MKSTKLGDRVLSALDIEKGVHLIAAQLNRQFEGDEVIVITMVPGGILFCADLVRQFSFDIKMDYVSCPHTPGERNNQSEIIYHQNVSITDQHVLLIDDAIESGGTMKRVVNYFTRLHAPHSISIATLFVKPGRVHIPVTQYYAYEMATDENLVGYGLPWQDKHRNLPFVAKLGNTT</sequence>
<dbReference type="EMBL" id="JAHZSS010000003">
    <property type="protein sequence ID" value="MBW8190359.1"/>
    <property type="molecule type" value="Genomic_DNA"/>
</dbReference>
<evidence type="ECO:0000256" key="2">
    <source>
        <dbReference type="ARBA" id="ARBA00049402"/>
    </source>
</evidence>
<dbReference type="PANTHER" id="PTHR43340:SF1">
    <property type="entry name" value="HYPOXANTHINE PHOSPHORIBOSYLTRANSFERASE"/>
    <property type="match status" value="1"/>
</dbReference>
<keyword evidence="4" id="KW-0808">Transferase</keyword>
<dbReference type="InterPro" id="IPR000836">
    <property type="entry name" value="PRTase_dom"/>
</dbReference>
<accession>A0ABS7EDD5</accession>
<dbReference type="RefSeq" id="WP_220103032.1">
    <property type="nucleotide sequence ID" value="NZ_JAHZSS010000003.1"/>
</dbReference>
<feature type="domain" description="Phosphoribosyltransferase" evidence="3">
    <location>
        <begin position="10"/>
        <end position="148"/>
    </location>
</feature>
<comment type="caution">
    <text evidence="4">The sequence shown here is derived from an EMBL/GenBank/DDBJ whole genome shotgun (WGS) entry which is preliminary data.</text>
</comment>
<comment type="catalytic activity">
    <reaction evidence="1">
        <text>GMP + diphosphate = guanine + 5-phospho-alpha-D-ribose 1-diphosphate</text>
        <dbReference type="Rhea" id="RHEA:25424"/>
        <dbReference type="ChEBI" id="CHEBI:16235"/>
        <dbReference type="ChEBI" id="CHEBI:33019"/>
        <dbReference type="ChEBI" id="CHEBI:58017"/>
        <dbReference type="ChEBI" id="CHEBI:58115"/>
        <dbReference type="EC" id="2.4.2.8"/>
    </reaction>
    <physiologicalReaction direction="right-to-left" evidence="1">
        <dbReference type="Rhea" id="RHEA:25426"/>
    </physiologicalReaction>
</comment>
<reference evidence="4" key="1">
    <citation type="submission" date="2021-07" db="EMBL/GenBank/DDBJ databases">
        <title>Neiella marina sp. nov., isolated from the intestinal content of sea cucumber Apostichopus japonicus.</title>
        <authorList>
            <person name="Bai X."/>
        </authorList>
    </citation>
    <scope>NUCLEOTIDE SEQUENCE</scope>
    <source>
        <strain evidence="4">126</strain>
    </source>
</reference>
<evidence type="ECO:0000259" key="3">
    <source>
        <dbReference type="Pfam" id="PF00156"/>
    </source>
</evidence>
<gene>
    <name evidence="4" type="ORF">K0504_04860</name>
</gene>
<dbReference type="SUPFAM" id="SSF53271">
    <property type="entry name" value="PRTase-like"/>
    <property type="match status" value="1"/>
</dbReference>
<name>A0ABS7EDD5_9GAMM</name>
<dbReference type="Pfam" id="PF00156">
    <property type="entry name" value="Pribosyltran"/>
    <property type="match status" value="1"/>
</dbReference>
<dbReference type="PANTHER" id="PTHR43340">
    <property type="entry name" value="HYPOXANTHINE-GUANINE PHOSPHORIBOSYLTRANSFERASE"/>
    <property type="match status" value="1"/>
</dbReference>
<dbReference type="CDD" id="cd06223">
    <property type="entry name" value="PRTases_typeI"/>
    <property type="match status" value="1"/>
</dbReference>
<dbReference type="GO" id="GO:0016757">
    <property type="term" value="F:glycosyltransferase activity"/>
    <property type="evidence" value="ECO:0007669"/>
    <property type="project" value="UniProtKB-KW"/>
</dbReference>
<dbReference type="InterPro" id="IPR029057">
    <property type="entry name" value="PRTase-like"/>
</dbReference>
<dbReference type="Gene3D" id="3.40.50.2020">
    <property type="match status" value="1"/>
</dbReference>
<evidence type="ECO:0000313" key="5">
    <source>
        <dbReference type="Proteomes" id="UP001166251"/>
    </source>
</evidence>
<dbReference type="Proteomes" id="UP001166251">
    <property type="component" value="Unassembled WGS sequence"/>
</dbReference>
<evidence type="ECO:0000313" key="4">
    <source>
        <dbReference type="EMBL" id="MBW8190359.1"/>
    </source>
</evidence>
<proteinExistence type="predicted"/>
<dbReference type="InterPro" id="IPR050408">
    <property type="entry name" value="HGPRT"/>
</dbReference>
<organism evidence="4 5">
    <name type="scientific">Neiella holothuriorum</name>
    <dbReference type="NCBI Taxonomy" id="2870530"/>
    <lineage>
        <taxon>Bacteria</taxon>
        <taxon>Pseudomonadati</taxon>
        <taxon>Pseudomonadota</taxon>
        <taxon>Gammaproteobacteria</taxon>
        <taxon>Alteromonadales</taxon>
        <taxon>Echinimonadaceae</taxon>
        <taxon>Neiella</taxon>
    </lineage>
</organism>
<keyword evidence="4" id="KW-0328">Glycosyltransferase</keyword>
<protein>
    <submittedName>
        <fullName evidence="4">Hypoxanthine phosphoribosyltransferase</fullName>
    </submittedName>
</protein>
<keyword evidence="5" id="KW-1185">Reference proteome</keyword>